<dbReference type="AlphaFoldDB" id="A0A482VC04"/>
<gene>
    <name evidence="1" type="ORF">BDFB_011470</name>
</gene>
<dbReference type="Proteomes" id="UP000292052">
    <property type="component" value="Unassembled WGS sequence"/>
</dbReference>
<dbReference type="SMART" id="SM00696">
    <property type="entry name" value="DM9"/>
    <property type="match status" value="1"/>
</dbReference>
<accession>A0A482VC04</accession>
<dbReference type="OrthoDB" id="6692098at2759"/>
<evidence type="ECO:0000313" key="2">
    <source>
        <dbReference type="Proteomes" id="UP000292052"/>
    </source>
</evidence>
<dbReference type="PANTHER" id="PTHR31649">
    <property type="entry name" value="AGAP009604-PA"/>
    <property type="match status" value="1"/>
</dbReference>
<keyword evidence="2" id="KW-1185">Reference proteome</keyword>
<comment type="caution">
    <text evidence="1">The sequence shown here is derived from an EMBL/GenBank/DDBJ whole genome shotgun (WGS) entry which is preliminary data.</text>
</comment>
<protein>
    <submittedName>
        <fullName evidence="1">Uncharacterized protein</fullName>
    </submittedName>
</protein>
<organism evidence="1 2">
    <name type="scientific">Asbolus verrucosus</name>
    <name type="common">Desert ironclad beetle</name>
    <dbReference type="NCBI Taxonomy" id="1661398"/>
    <lineage>
        <taxon>Eukaryota</taxon>
        <taxon>Metazoa</taxon>
        <taxon>Ecdysozoa</taxon>
        <taxon>Arthropoda</taxon>
        <taxon>Hexapoda</taxon>
        <taxon>Insecta</taxon>
        <taxon>Pterygota</taxon>
        <taxon>Neoptera</taxon>
        <taxon>Endopterygota</taxon>
        <taxon>Coleoptera</taxon>
        <taxon>Polyphaga</taxon>
        <taxon>Cucujiformia</taxon>
        <taxon>Tenebrionidae</taxon>
        <taxon>Pimeliinae</taxon>
        <taxon>Asbolus</taxon>
    </lineage>
</organism>
<dbReference type="EMBL" id="QDEB01116995">
    <property type="protein sequence ID" value="RZB40658.1"/>
    <property type="molecule type" value="Genomic_DNA"/>
</dbReference>
<sequence>YYWRDYHGTLPNDAVLAGIDSQGQPVYIGLVYIRGFELLPATFYPVQGIARTTAYSSILEPTENIRILCSPHPEAFEWLSIQSKDLQYYTYLNLIPGGNEVGENLYIGRVFRDNGAIIGKIFRHERDNRGIWFPYGKGPANSLTYEILAYNCAKVFYPKMDTSVKTS</sequence>
<feature type="non-terminal residue" evidence="1">
    <location>
        <position position="1"/>
    </location>
</feature>
<dbReference type="Pfam" id="PF11901">
    <property type="entry name" value="DM9"/>
    <property type="match status" value="1"/>
</dbReference>
<feature type="non-terminal residue" evidence="1">
    <location>
        <position position="167"/>
    </location>
</feature>
<reference evidence="1 2" key="1">
    <citation type="submission" date="2017-03" db="EMBL/GenBank/DDBJ databases">
        <title>Genome of the blue death feigning beetle - Asbolus verrucosus.</title>
        <authorList>
            <person name="Rider S.D."/>
        </authorList>
    </citation>
    <scope>NUCLEOTIDE SEQUENCE [LARGE SCALE GENOMIC DNA]</scope>
    <source>
        <strain evidence="1">Butters</strain>
        <tissue evidence="1">Head and leg muscle</tissue>
    </source>
</reference>
<name>A0A482VC04_ASBVE</name>
<dbReference type="InterPro" id="IPR006616">
    <property type="entry name" value="DM9_repeat"/>
</dbReference>
<proteinExistence type="predicted"/>
<evidence type="ECO:0000313" key="1">
    <source>
        <dbReference type="EMBL" id="RZB40658.1"/>
    </source>
</evidence>
<dbReference type="PANTHER" id="PTHR31649:SF10">
    <property type="entry name" value="IP19903P-RELATED"/>
    <property type="match status" value="1"/>
</dbReference>